<protein>
    <recommendedName>
        <fullName evidence="8">RNI-like protein</fullName>
    </recommendedName>
</protein>
<keyword evidence="2" id="KW-0963">Cytoplasm</keyword>
<evidence type="ECO:0000256" key="2">
    <source>
        <dbReference type="ARBA" id="ARBA00022490"/>
    </source>
</evidence>
<dbReference type="GO" id="GO:0005523">
    <property type="term" value="F:tropomyosin binding"/>
    <property type="evidence" value="ECO:0007669"/>
    <property type="project" value="InterPro"/>
</dbReference>
<keyword evidence="7" id="KW-1185">Reference proteome</keyword>
<comment type="subcellular location">
    <subcellularLocation>
        <location evidence="1">Cytoplasm</location>
        <location evidence="1">Cytoskeleton</location>
    </subcellularLocation>
</comment>
<dbReference type="InterPro" id="IPR001611">
    <property type="entry name" value="Leu-rich_rpt"/>
</dbReference>
<dbReference type="PANTHER" id="PTHR10901">
    <property type="entry name" value="TROPOMODULIN"/>
    <property type="match status" value="1"/>
</dbReference>
<keyword evidence="3" id="KW-0206">Cytoskeleton</keyword>
<gene>
    <name evidence="6" type="ORF">BCR33DRAFT_313574</name>
</gene>
<comment type="caution">
    <text evidence="6">The sequence shown here is derived from an EMBL/GenBank/DDBJ whole genome shotgun (WGS) entry which is preliminary data.</text>
</comment>
<proteinExistence type="predicted"/>
<dbReference type="InterPro" id="IPR004934">
    <property type="entry name" value="TMOD"/>
</dbReference>
<evidence type="ECO:0008006" key="8">
    <source>
        <dbReference type="Google" id="ProtNLM"/>
    </source>
</evidence>
<keyword evidence="4" id="KW-0175">Coiled coil</keyword>
<evidence type="ECO:0000256" key="1">
    <source>
        <dbReference type="ARBA" id="ARBA00004245"/>
    </source>
</evidence>
<dbReference type="EMBL" id="MCGO01000003">
    <property type="protein sequence ID" value="ORY52278.1"/>
    <property type="molecule type" value="Genomic_DNA"/>
</dbReference>
<accession>A0A1Y2CZ21</accession>
<dbReference type="Pfam" id="PF13516">
    <property type="entry name" value="LRR_6"/>
    <property type="match status" value="1"/>
</dbReference>
<dbReference type="PANTHER" id="PTHR10901:SF6">
    <property type="entry name" value="TROPOMODULIN, ISOFORM N"/>
    <property type="match status" value="1"/>
</dbReference>
<dbReference type="GO" id="GO:0007015">
    <property type="term" value="P:actin filament organization"/>
    <property type="evidence" value="ECO:0007669"/>
    <property type="project" value="TreeGrafter"/>
</dbReference>
<feature type="region of interest" description="Disordered" evidence="5">
    <location>
        <begin position="199"/>
        <end position="218"/>
    </location>
</feature>
<reference evidence="6 7" key="1">
    <citation type="submission" date="2016-07" db="EMBL/GenBank/DDBJ databases">
        <title>Pervasive Adenine N6-methylation of Active Genes in Fungi.</title>
        <authorList>
            <consortium name="DOE Joint Genome Institute"/>
            <person name="Mondo S.J."/>
            <person name="Dannebaum R.O."/>
            <person name="Kuo R.C."/>
            <person name="Labutti K."/>
            <person name="Haridas S."/>
            <person name="Kuo A."/>
            <person name="Salamov A."/>
            <person name="Ahrendt S.R."/>
            <person name="Lipzen A."/>
            <person name="Sullivan W."/>
            <person name="Andreopoulos W.B."/>
            <person name="Clum A."/>
            <person name="Lindquist E."/>
            <person name="Daum C."/>
            <person name="Ramamoorthy G.K."/>
            <person name="Gryganskyi A."/>
            <person name="Culley D."/>
            <person name="Magnuson J.K."/>
            <person name="James T.Y."/>
            <person name="O'Malley M.A."/>
            <person name="Stajich J.E."/>
            <person name="Spatafora J.W."/>
            <person name="Visel A."/>
            <person name="Grigoriev I.V."/>
        </authorList>
    </citation>
    <scope>NUCLEOTIDE SEQUENCE [LARGE SCALE GENOMIC DNA]</scope>
    <source>
        <strain evidence="6 7">JEL800</strain>
    </source>
</reference>
<dbReference type="Gene3D" id="3.80.10.10">
    <property type="entry name" value="Ribonuclease Inhibitor"/>
    <property type="match status" value="1"/>
</dbReference>
<dbReference type="STRING" id="329046.A0A1Y2CZ21"/>
<sequence length="298" mass="33082">MIAEALHSNTTLEKLDLQGNEIDSEGLLALAKAISINQHLRELKIGEQKVVASAEAEEALAAALIKNEFLIVFTYKFRLVSLQENVNKALARNAEAYAVYQAQKRVKTVYVTETTEVTTVKKNRELVKPADEEPVIVDTPIPALAENVKSIPEVTSSTIVEKATAVVEEAPKKKAGFFSSFFGSSTPAAETKTTVTTTTKTSETTNASVVPEPSKEPQIDEAKSVVDVELVDLEKVETDDAIEYVLDDYGSSNEVVEDDLEEEEEELEVMTRLRKVMLKVLSRSRKFRHERMKILNHL</sequence>
<dbReference type="InterPro" id="IPR032675">
    <property type="entry name" value="LRR_dom_sf"/>
</dbReference>
<dbReference type="SUPFAM" id="SSF52047">
    <property type="entry name" value="RNI-like"/>
    <property type="match status" value="1"/>
</dbReference>
<evidence type="ECO:0000313" key="6">
    <source>
        <dbReference type="EMBL" id="ORY52278.1"/>
    </source>
</evidence>
<evidence type="ECO:0000256" key="5">
    <source>
        <dbReference type="SAM" id="MobiDB-lite"/>
    </source>
</evidence>
<name>A0A1Y2CZ21_9FUNG</name>
<dbReference type="GO" id="GO:0051694">
    <property type="term" value="P:pointed-end actin filament capping"/>
    <property type="evidence" value="ECO:0007669"/>
    <property type="project" value="InterPro"/>
</dbReference>
<evidence type="ECO:0000256" key="3">
    <source>
        <dbReference type="ARBA" id="ARBA00023212"/>
    </source>
</evidence>
<dbReference type="AlphaFoldDB" id="A0A1Y2CZ21"/>
<feature type="coiled-coil region" evidence="4">
    <location>
        <begin position="246"/>
        <end position="273"/>
    </location>
</feature>
<dbReference type="GO" id="GO:0005856">
    <property type="term" value="C:cytoskeleton"/>
    <property type="evidence" value="ECO:0007669"/>
    <property type="project" value="UniProtKB-SubCell"/>
</dbReference>
<evidence type="ECO:0000313" key="7">
    <source>
        <dbReference type="Proteomes" id="UP000193642"/>
    </source>
</evidence>
<evidence type="ECO:0000256" key="4">
    <source>
        <dbReference type="SAM" id="Coils"/>
    </source>
</evidence>
<dbReference type="OrthoDB" id="120976at2759"/>
<organism evidence="6 7">
    <name type="scientific">Rhizoclosmatium globosum</name>
    <dbReference type="NCBI Taxonomy" id="329046"/>
    <lineage>
        <taxon>Eukaryota</taxon>
        <taxon>Fungi</taxon>
        <taxon>Fungi incertae sedis</taxon>
        <taxon>Chytridiomycota</taxon>
        <taxon>Chytridiomycota incertae sedis</taxon>
        <taxon>Chytridiomycetes</taxon>
        <taxon>Chytridiales</taxon>
        <taxon>Chytriomycetaceae</taxon>
        <taxon>Rhizoclosmatium</taxon>
    </lineage>
</organism>
<dbReference type="Proteomes" id="UP000193642">
    <property type="component" value="Unassembled WGS sequence"/>
</dbReference>